<dbReference type="PANTHER" id="PTHR45138">
    <property type="entry name" value="REGULATORY COMPONENTS OF SENSORY TRANSDUCTION SYSTEM"/>
    <property type="match status" value="1"/>
</dbReference>
<dbReference type="InterPro" id="IPR050469">
    <property type="entry name" value="Diguanylate_Cyclase"/>
</dbReference>
<comment type="catalytic activity">
    <reaction evidence="3">
        <text>2 GTP = 3',3'-c-di-GMP + 2 diphosphate</text>
        <dbReference type="Rhea" id="RHEA:24898"/>
        <dbReference type="ChEBI" id="CHEBI:33019"/>
        <dbReference type="ChEBI" id="CHEBI:37565"/>
        <dbReference type="ChEBI" id="CHEBI:58805"/>
        <dbReference type="EC" id="2.7.7.65"/>
    </reaction>
</comment>
<dbReference type="InterPro" id="IPR000160">
    <property type="entry name" value="GGDEF_dom"/>
</dbReference>
<comment type="caution">
    <text evidence="6">The sequence shown here is derived from an EMBL/GenBank/DDBJ whole genome shotgun (WGS) entry which is preliminary data.</text>
</comment>
<evidence type="ECO:0000256" key="1">
    <source>
        <dbReference type="ARBA" id="ARBA00001946"/>
    </source>
</evidence>
<dbReference type="RefSeq" id="WP_283173900.1">
    <property type="nucleotide sequence ID" value="NZ_JAPNOA010000028.1"/>
</dbReference>
<reference evidence="6" key="1">
    <citation type="submission" date="2022-11" db="EMBL/GenBank/DDBJ databases">
        <title>Parathalassolutuus dongxingensis gen. nov., sp. nov., a novel member of family Oceanospirillaceae isolated from a coastal shrimp pond in Guangxi, China.</title>
        <authorList>
            <person name="Chen H."/>
        </authorList>
    </citation>
    <scope>NUCLEOTIDE SEQUENCE</scope>
    <source>
        <strain evidence="6">G-43</strain>
    </source>
</reference>
<feature type="coiled-coil region" evidence="4">
    <location>
        <begin position="362"/>
        <end position="389"/>
    </location>
</feature>
<organism evidence="6 7">
    <name type="scientific">Parathalassolituus penaei</name>
    <dbReference type="NCBI Taxonomy" id="2997323"/>
    <lineage>
        <taxon>Bacteria</taxon>
        <taxon>Pseudomonadati</taxon>
        <taxon>Pseudomonadota</taxon>
        <taxon>Gammaproteobacteria</taxon>
        <taxon>Oceanospirillales</taxon>
        <taxon>Oceanospirillaceae</taxon>
        <taxon>Parathalassolituus</taxon>
    </lineage>
</organism>
<evidence type="ECO:0000313" key="6">
    <source>
        <dbReference type="EMBL" id="MCY0965687.1"/>
    </source>
</evidence>
<dbReference type="CDD" id="cd01949">
    <property type="entry name" value="GGDEF"/>
    <property type="match status" value="1"/>
</dbReference>
<dbReference type="PANTHER" id="PTHR45138:SF9">
    <property type="entry name" value="DIGUANYLATE CYCLASE DGCM-RELATED"/>
    <property type="match status" value="1"/>
</dbReference>
<dbReference type="SMART" id="SM00267">
    <property type="entry name" value="GGDEF"/>
    <property type="match status" value="1"/>
</dbReference>
<dbReference type="Proteomes" id="UP001150830">
    <property type="component" value="Unassembled WGS sequence"/>
</dbReference>
<protein>
    <recommendedName>
        <fullName evidence="2">diguanylate cyclase</fullName>
        <ecNumber evidence="2">2.7.7.65</ecNumber>
    </recommendedName>
</protein>
<dbReference type="Pfam" id="PF00990">
    <property type="entry name" value="GGDEF"/>
    <property type="match status" value="1"/>
</dbReference>
<evidence type="ECO:0000256" key="3">
    <source>
        <dbReference type="ARBA" id="ARBA00034247"/>
    </source>
</evidence>
<dbReference type="Gene3D" id="3.30.70.270">
    <property type="match status" value="1"/>
</dbReference>
<evidence type="ECO:0000256" key="2">
    <source>
        <dbReference type="ARBA" id="ARBA00012528"/>
    </source>
</evidence>
<dbReference type="InterPro" id="IPR029787">
    <property type="entry name" value="Nucleotide_cyclase"/>
</dbReference>
<dbReference type="AlphaFoldDB" id="A0A9X3EDN4"/>
<keyword evidence="7" id="KW-1185">Reference proteome</keyword>
<evidence type="ECO:0000313" key="7">
    <source>
        <dbReference type="Proteomes" id="UP001150830"/>
    </source>
</evidence>
<feature type="domain" description="GGDEF" evidence="5">
    <location>
        <begin position="419"/>
        <end position="551"/>
    </location>
</feature>
<keyword evidence="4" id="KW-0175">Coiled coil</keyword>
<dbReference type="PROSITE" id="PS50887">
    <property type="entry name" value="GGDEF"/>
    <property type="match status" value="1"/>
</dbReference>
<dbReference type="InterPro" id="IPR048516">
    <property type="entry name" value="DGCcoil"/>
</dbReference>
<dbReference type="InterPro" id="IPR043128">
    <property type="entry name" value="Rev_trsase/Diguanyl_cyclase"/>
</dbReference>
<dbReference type="SUPFAM" id="SSF55073">
    <property type="entry name" value="Nucleotide cyclase"/>
    <property type="match status" value="1"/>
</dbReference>
<dbReference type="Pfam" id="PF20975">
    <property type="entry name" value="DGCcoil"/>
    <property type="match status" value="1"/>
</dbReference>
<dbReference type="EC" id="2.7.7.65" evidence="2"/>
<evidence type="ECO:0000259" key="5">
    <source>
        <dbReference type="PROSITE" id="PS50887"/>
    </source>
</evidence>
<name>A0A9X3EDN4_9GAMM</name>
<dbReference type="FunFam" id="3.30.70.270:FF:000001">
    <property type="entry name" value="Diguanylate cyclase domain protein"/>
    <property type="match status" value="1"/>
</dbReference>
<comment type="cofactor">
    <cofactor evidence="1">
        <name>Mg(2+)</name>
        <dbReference type="ChEBI" id="CHEBI:18420"/>
    </cofactor>
</comment>
<evidence type="ECO:0000256" key="4">
    <source>
        <dbReference type="SAM" id="Coils"/>
    </source>
</evidence>
<proteinExistence type="predicted"/>
<sequence length="551" mass="63157">MVTRNEPDRWRDKYLALLEQQEASEQQVQNIQTRLRRALMMVSLLAEGQDDQLDTRLRQLRDSLRLDGSDTVPLLPDTLLEQLEQQIRQSGEQSEQQHQQLLDFIDRACEQLLQAPLPAALKRQLKGIRKRARQWQGDANGCRQQLKDWVRFSCQLVRPEQEGDVAGNQSSNEQADQNGWLEQASGWFGRWLTPRPAPAGHSQPEPGFSRIARDVTATLQGLMQRLIIPGHQQQQANQLNQRLQQDLNWYELVPVLEQASALVFACIEHGQQGMEHFLQSLDQHLQRLQGLVADSSHNSESRVQFSLVLNERVEDIRSLVTGGGDLALMGARVQQQLQQILLAMNDFSEQEQQREQYWAGQVAQMQERLQSLEQESGRIRQQLARQRHQALHDALTGLPNRAAWQERLRRDWYQLQQGHPLRMAIADIDHFKRFNDTWGHQTGDRVLQLVARTLRQQLADGTFLCRLGGEEFALLRVGGDSAGFTEAIEQLRAAIEAVPWHFQGQRVSLTLSFGIARARPDEQPQQLFQRADDALYQAKANGRNRLMVAPD</sequence>
<gene>
    <name evidence="6" type="ORF">OUO13_10845</name>
</gene>
<dbReference type="EMBL" id="JAPNOA010000028">
    <property type="protein sequence ID" value="MCY0965687.1"/>
    <property type="molecule type" value="Genomic_DNA"/>
</dbReference>
<dbReference type="GO" id="GO:0043709">
    <property type="term" value="P:cell adhesion involved in single-species biofilm formation"/>
    <property type="evidence" value="ECO:0007669"/>
    <property type="project" value="TreeGrafter"/>
</dbReference>
<accession>A0A9X3EDN4</accession>
<dbReference type="GO" id="GO:0052621">
    <property type="term" value="F:diguanylate cyclase activity"/>
    <property type="evidence" value="ECO:0007669"/>
    <property type="project" value="UniProtKB-EC"/>
</dbReference>
<dbReference type="GO" id="GO:0005886">
    <property type="term" value="C:plasma membrane"/>
    <property type="evidence" value="ECO:0007669"/>
    <property type="project" value="TreeGrafter"/>
</dbReference>
<dbReference type="GO" id="GO:1902201">
    <property type="term" value="P:negative regulation of bacterial-type flagellum-dependent cell motility"/>
    <property type="evidence" value="ECO:0007669"/>
    <property type="project" value="TreeGrafter"/>
</dbReference>
<dbReference type="NCBIfam" id="TIGR00254">
    <property type="entry name" value="GGDEF"/>
    <property type="match status" value="1"/>
</dbReference>